<dbReference type="OrthoDB" id="692433at2759"/>
<name>A0A835ERV4_9POAL</name>
<accession>A0A835ERV4</accession>
<proteinExistence type="predicted"/>
<evidence type="ECO:0000313" key="1">
    <source>
        <dbReference type="EMBL" id="KAF8711267.1"/>
    </source>
</evidence>
<gene>
    <name evidence="1" type="ORF">HU200_029288</name>
</gene>
<comment type="caution">
    <text evidence="1">The sequence shown here is derived from an EMBL/GenBank/DDBJ whole genome shotgun (WGS) entry which is preliminary data.</text>
</comment>
<sequence length="221" mass="25248">MYSSSTDSYSVSDYEMIESPPPAVMSADEEEIMYALQNTLNIEDPKMKGPVIVDAVPSRVVPYGGKEPIPFDKVKLDLLRSLSVPVKALSIRDRKKEVGFPVTLKSHQAYKEGDWKAFMDRGVHGRRKDMSYRHREYKNNFRSKLHVKEFLDTNGPVTGMFRGKRLHKKVQANPLEEERLPSMRMTTFQLALVLQSGHICLMVLCRLTDDVNFLEGNKISP</sequence>
<dbReference type="EMBL" id="JACEFO010001753">
    <property type="protein sequence ID" value="KAF8711267.1"/>
    <property type="molecule type" value="Genomic_DNA"/>
</dbReference>
<dbReference type="Proteomes" id="UP000636709">
    <property type="component" value="Unassembled WGS sequence"/>
</dbReference>
<evidence type="ECO:0000313" key="2">
    <source>
        <dbReference type="Proteomes" id="UP000636709"/>
    </source>
</evidence>
<keyword evidence="2" id="KW-1185">Reference proteome</keyword>
<organism evidence="1 2">
    <name type="scientific">Digitaria exilis</name>
    <dbReference type="NCBI Taxonomy" id="1010633"/>
    <lineage>
        <taxon>Eukaryota</taxon>
        <taxon>Viridiplantae</taxon>
        <taxon>Streptophyta</taxon>
        <taxon>Embryophyta</taxon>
        <taxon>Tracheophyta</taxon>
        <taxon>Spermatophyta</taxon>
        <taxon>Magnoliopsida</taxon>
        <taxon>Liliopsida</taxon>
        <taxon>Poales</taxon>
        <taxon>Poaceae</taxon>
        <taxon>PACMAD clade</taxon>
        <taxon>Panicoideae</taxon>
        <taxon>Panicodae</taxon>
        <taxon>Paniceae</taxon>
        <taxon>Anthephorinae</taxon>
        <taxon>Digitaria</taxon>
    </lineage>
</organism>
<protein>
    <submittedName>
        <fullName evidence="1">Uncharacterized protein</fullName>
    </submittedName>
</protein>
<dbReference type="AlphaFoldDB" id="A0A835ERV4"/>
<reference evidence="1" key="1">
    <citation type="submission" date="2020-07" db="EMBL/GenBank/DDBJ databases">
        <title>Genome sequence and genetic diversity analysis of an under-domesticated orphan crop, white fonio (Digitaria exilis).</title>
        <authorList>
            <person name="Bennetzen J.L."/>
            <person name="Chen S."/>
            <person name="Ma X."/>
            <person name="Wang X."/>
            <person name="Yssel A.E.J."/>
            <person name="Chaluvadi S.R."/>
            <person name="Johnson M."/>
            <person name="Gangashetty P."/>
            <person name="Hamidou F."/>
            <person name="Sanogo M.D."/>
            <person name="Zwaenepoel A."/>
            <person name="Wallace J."/>
            <person name="Van De Peer Y."/>
            <person name="Van Deynze A."/>
        </authorList>
    </citation>
    <scope>NUCLEOTIDE SEQUENCE</scope>
    <source>
        <tissue evidence="1">Leaves</tissue>
    </source>
</reference>